<comment type="caution">
    <text evidence="1">The sequence shown here is derived from an EMBL/GenBank/DDBJ whole genome shotgun (WGS) entry which is preliminary data.</text>
</comment>
<accession>A0A699RL12</accession>
<gene>
    <name evidence="1" type="ORF">Tci_857717</name>
</gene>
<feature type="non-terminal residue" evidence="1">
    <location>
        <position position="1"/>
    </location>
</feature>
<protein>
    <submittedName>
        <fullName evidence="1">Uncharacterized protein</fullName>
    </submittedName>
</protein>
<name>A0A699RL12_TANCI</name>
<feature type="non-terminal residue" evidence="1">
    <location>
        <position position="191"/>
    </location>
</feature>
<dbReference type="EMBL" id="BKCJ011101645">
    <property type="protein sequence ID" value="GFC85747.1"/>
    <property type="molecule type" value="Genomic_DNA"/>
</dbReference>
<organism evidence="1">
    <name type="scientific">Tanacetum cinerariifolium</name>
    <name type="common">Dalmatian daisy</name>
    <name type="synonym">Chrysanthemum cinerariifolium</name>
    <dbReference type="NCBI Taxonomy" id="118510"/>
    <lineage>
        <taxon>Eukaryota</taxon>
        <taxon>Viridiplantae</taxon>
        <taxon>Streptophyta</taxon>
        <taxon>Embryophyta</taxon>
        <taxon>Tracheophyta</taxon>
        <taxon>Spermatophyta</taxon>
        <taxon>Magnoliopsida</taxon>
        <taxon>eudicotyledons</taxon>
        <taxon>Gunneridae</taxon>
        <taxon>Pentapetalae</taxon>
        <taxon>asterids</taxon>
        <taxon>campanulids</taxon>
        <taxon>Asterales</taxon>
        <taxon>Asteraceae</taxon>
        <taxon>Asteroideae</taxon>
        <taxon>Anthemideae</taxon>
        <taxon>Anthemidinae</taxon>
        <taxon>Tanacetum</taxon>
    </lineage>
</organism>
<dbReference type="AlphaFoldDB" id="A0A699RL12"/>
<sequence length="191" mass="20199">NQVTSPDRIVATGGQVLAIQGEELVGVEGLTHAVAMHGLQQRWIHHHVAEGAVIAQEMHHAALAGAAVLVVFPRRVLVLVEVFAEGAQVAGQPHHPCVDTPTAIGFKVQTAVVRTGDGPVITEVGQRQKLALHWPPDHLRGAEFAVEVAHLRGIGRVRAFFALARIGVRAAVVAVATAERLVAPFVTVLAV</sequence>
<evidence type="ECO:0000313" key="1">
    <source>
        <dbReference type="EMBL" id="GFC85747.1"/>
    </source>
</evidence>
<proteinExistence type="predicted"/>
<reference evidence="1" key="1">
    <citation type="journal article" date="2019" name="Sci. Rep.">
        <title>Draft genome of Tanacetum cinerariifolium, the natural source of mosquito coil.</title>
        <authorList>
            <person name="Yamashiro T."/>
            <person name="Shiraishi A."/>
            <person name="Satake H."/>
            <person name="Nakayama K."/>
        </authorList>
    </citation>
    <scope>NUCLEOTIDE SEQUENCE</scope>
</reference>